<keyword evidence="2" id="KW-0489">Methyltransferase</keyword>
<evidence type="ECO:0000313" key="3">
    <source>
        <dbReference type="Proteomes" id="UP000468928"/>
    </source>
</evidence>
<dbReference type="Proteomes" id="UP000468928">
    <property type="component" value="Unassembled WGS sequence"/>
</dbReference>
<dbReference type="Pfam" id="PF08241">
    <property type="entry name" value="Methyltransf_11"/>
    <property type="match status" value="1"/>
</dbReference>
<dbReference type="EMBL" id="JAAGUZ010000063">
    <property type="protein sequence ID" value="NEW46907.1"/>
    <property type="molecule type" value="Genomic_DNA"/>
</dbReference>
<evidence type="ECO:0000259" key="1">
    <source>
        <dbReference type="Pfam" id="PF08241"/>
    </source>
</evidence>
<dbReference type="RefSeq" id="WP_163829880.1">
    <property type="nucleotide sequence ID" value="NZ_JAAGUZ010000063.1"/>
</dbReference>
<dbReference type="GO" id="GO:0008757">
    <property type="term" value="F:S-adenosylmethionine-dependent methyltransferase activity"/>
    <property type="evidence" value="ECO:0007669"/>
    <property type="project" value="InterPro"/>
</dbReference>
<dbReference type="GO" id="GO:0032259">
    <property type="term" value="P:methylation"/>
    <property type="evidence" value="ECO:0007669"/>
    <property type="project" value="UniProtKB-KW"/>
</dbReference>
<keyword evidence="2" id="KW-0808">Transferase</keyword>
<feature type="domain" description="Methyltransferase type 11" evidence="1">
    <location>
        <begin position="37"/>
        <end position="129"/>
    </location>
</feature>
<dbReference type="SUPFAM" id="SSF53335">
    <property type="entry name" value="S-adenosyl-L-methionine-dependent methyltransferases"/>
    <property type="match status" value="1"/>
</dbReference>
<accession>A0A6P1D8U8</accession>
<dbReference type="AlphaFoldDB" id="A0A6P1D8U8"/>
<dbReference type="CDD" id="cd02440">
    <property type="entry name" value="AdoMet_MTases"/>
    <property type="match status" value="1"/>
</dbReference>
<proteinExistence type="predicted"/>
<dbReference type="InterPro" id="IPR029063">
    <property type="entry name" value="SAM-dependent_MTases_sf"/>
</dbReference>
<comment type="caution">
    <text evidence="2">The sequence shown here is derived from an EMBL/GenBank/DDBJ whole genome shotgun (WGS) entry which is preliminary data.</text>
</comment>
<evidence type="ECO:0000313" key="2">
    <source>
        <dbReference type="EMBL" id="NEW46907.1"/>
    </source>
</evidence>
<sequence length="259" mass="28073">MIQHWVPARYARTAEYLFPASQQAVAGLGLRHGDVLLDSATGTGNAAVVALHHGARVIGVDSSPAQIAAARERLPTMDAEFVVADAEDLPFPTAYAHAGVSVFGIIFAHDPAHALSELVRCVRPGGPVAFTTLSADGWPNEARRILANELNAPPPPFPSVWRDPEAVGEAAANAGLETIEVRSHSLRLRLDDERSLADQVAERMGGLAAMRTQLETLDRWHQASARLSEYLYACPHFDTNTSELVDPYLLVTGRKRRTE</sequence>
<name>A0A6P1D8U8_9NOCA</name>
<reference evidence="2 3" key="1">
    <citation type="submission" date="2020-01" db="EMBL/GenBank/DDBJ databases">
        <title>Genetics and antimicrobial susceptibilities of Nocardia species isolated from the soil; a comparison with species isolated from humans.</title>
        <authorList>
            <person name="Carrasco G."/>
            <person name="Monzon S."/>
            <person name="Sansegundo M."/>
            <person name="Garcia E."/>
            <person name="Garrido N."/>
            <person name="Medina M.J."/>
            <person name="Villalon P."/>
            <person name="Ramirez-Arocha A.C."/>
            <person name="Jimenez P."/>
            <person name="Cuesta I."/>
            <person name="Valdezate S."/>
        </authorList>
    </citation>
    <scope>NUCLEOTIDE SEQUENCE [LARGE SCALE GENOMIC DNA]</scope>
    <source>
        <strain evidence="2 3">CNM20110639</strain>
    </source>
</reference>
<protein>
    <submittedName>
        <fullName evidence="2">Class I SAM-dependent methyltransferase</fullName>
    </submittedName>
</protein>
<organism evidence="2 3">
    <name type="scientific">Nocardia cyriacigeorgica</name>
    <dbReference type="NCBI Taxonomy" id="135487"/>
    <lineage>
        <taxon>Bacteria</taxon>
        <taxon>Bacillati</taxon>
        <taxon>Actinomycetota</taxon>
        <taxon>Actinomycetes</taxon>
        <taxon>Mycobacteriales</taxon>
        <taxon>Nocardiaceae</taxon>
        <taxon>Nocardia</taxon>
    </lineage>
</organism>
<dbReference type="InterPro" id="IPR013216">
    <property type="entry name" value="Methyltransf_11"/>
</dbReference>
<gene>
    <name evidence="2" type="ORF">GV789_20990</name>
</gene>
<dbReference type="PANTHER" id="PTHR43591">
    <property type="entry name" value="METHYLTRANSFERASE"/>
    <property type="match status" value="1"/>
</dbReference>
<dbReference type="PANTHER" id="PTHR43591:SF24">
    <property type="entry name" value="2-METHOXY-6-POLYPRENYL-1,4-BENZOQUINOL METHYLASE, MITOCHONDRIAL"/>
    <property type="match status" value="1"/>
</dbReference>
<dbReference type="Gene3D" id="3.40.50.150">
    <property type="entry name" value="Vaccinia Virus protein VP39"/>
    <property type="match status" value="1"/>
</dbReference>